<dbReference type="AlphaFoldDB" id="A0A9X9LFZ1"/>
<accession>A0A9X9LFZ1</accession>
<dbReference type="Proteomes" id="UP000269945">
    <property type="component" value="Unassembled WGS sequence"/>
</dbReference>
<evidence type="ECO:0000313" key="2">
    <source>
        <dbReference type="Proteomes" id="UP000269945"/>
    </source>
</evidence>
<comment type="caution">
    <text evidence="1">The sequence shown here is derived from an EMBL/GenBank/DDBJ whole genome shotgun (WGS) entry which is preliminary data.</text>
</comment>
<name>A0A9X9LFZ1_GULGU</name>
<sequence>MESTSREGQRGVNLLPFSDRLFQLQEFVLEFTNEVCQAVRSQGMTK</sequence>
<organism evidence="1 2">
    <name type="scientific">Gulo gulo</name>
    <name type="common">Wolverine</name>
    <name type="synonym">Gluton</name>
    <dbReference type="NCBI Taxonomy" id="48420"/>
    <lineage>
        <taxon>Eukaryota</taxon>
        <taxon>Metazoa</taxon>
        <taxon>Chordata</taxon>
        <taxon>Craniata</taxon>
        <taxon>Vertebrata</taxon>
        <taxon>Euteleostomi</taxon>
        <taxon>Mammalia</taxon>
        <taxon>Eutheria</taxon>
        <taxon>Laurasiatheria</taxon>
        <taxon>Carnivora</taxon>
        <taxon>Caniformia</taxon>
        <taxon>Musteloidea</taxon>
        <taxon>Mustelidae</taxon>
        <taxon>Guloninae</taxon>
        <taxon>Gulo</taxon>
    </lineage>
</organism>
<evidence type="ECO:0000313" key="1">
    <source>
        <dbReference type="EMBL" id="VCW67333.1"/>
    </source>
</evidence>
<proteinExistence type="predicted"/>
<dbReference type="EMBL" id="CYRY02002607">
    <property type="protein sequence ID" value="VCW67333.1"/>
    <property type="molecule type" value="Genomic_DNA"/>
</dbReference>
<reference evidence="1 2" key="1">
    <citation type="submission" date="2018-10" db="EMBL/GenBank/DDBJ databases">
        <authorList>
            <person name="Ekblom R."/>
            <person name="Jareborg N."/>
        </authorList>
    </citation>
    <scope>NUCLEOTIDE SEQUENCE [LARGE SCALE GENOMIC DNA]</scope>
    <source>
        <tissue evidence="1">Muscle</tissue>
    </source>
</reference>
<keyword evidence="2" id="KW-1185">Reference proteome</keyword>
<protein>
    <submittedName>
        <fullName evidence="1">Uncharacterized protein</fullName>
    </submittedName>
</protein>
<gene>
    <name evidence="1" type="ORF">BN2614_LOCUS4</name>
</gene>